<keyword evidence="5" id="KW-0378">Hydrolase</keyword>
<evidence type="ECO:0000256" key="8">
    <source>
        <dbReference type="PIRSR" id="PIRSR634016-1"/>
    </source>
</evidence>
<evidence type="ECO:0000259" key="12">
    <source>
        <dbReference type="Pfam" id="PF01433"/>
    </source>
</evidence>
<keyword evidence="7" id="KW-0482">Metalloprotease</keyword>
<dbReference type="Gene3D" id="2.60.40.1910">
    <property type="match status" value="1"/>
</dbReference>
<evidence type="ECO:0000256" key="10">
    <source>
        <dbReference type="PIRSR" id="PIRSR634016-4"/>
    </source>
</evidence>
<dbReference type="InterPro" id="IPR024571">
    <property type="entry name" value="ERAP1-like_C_dom"/>
</dbReference>
<evidence type="ECO:0000313" key="16">
    <source>
        <dbReference type="WBParaSite" id="PTRK_0001008000.1"/>
    </source>
</evidence>
<dbReference type="GO" id="GO:0043171">
    <property type="term" value="P:peptide catabolic process"/>
    <property type="evidence" value="ECO:0007669"/>
    <property type="project" value="TreeGrafter"/>
</dbReference>
<dbReference type="CDD" id="cd09601">
    <property type="entry name" value="M1_APN-Q_like"/>
    <property type="match status" value="1"/>
</dbReference>
<feature type="domain" description="ERAP1-like C-terminal" evidence="13">
    <location>
        <begin position="670"/>
        <end position="984"/>
    </location>
</feature>
<dbReference type="WBParaSite" id="PTRK_0001008000.1">
    <property type="protein sequence ID" value="PTRK_0001008000.1"/>
    <property type="gene ID" value="PTRK_0001008000"/>
</dbReference>
<evidence type="ECO:0000256" key="6">
    <source>
        <dbReference type="ARBA" id="ARBA00022833"/>
    </source>
</evidence>
<dbReference type="PANTHER" id="PTHR11533">
    <property type="entry name" value="PROTEASE M1 ZINC METALLOPROTEASE"/>
    <property type="match status" value="1"/>
</dbReference>
<dbReference type="AlphaFoldDB" id="A0A0N4ZNG6"/>
<organism evidence="15 16">
    <name type="scientific">Parastrongyloides trichosuri</name>
    <name type="common">Possum-specific nematode worm</name>
    <dbReference type="NCBI Taxonomy" id="131310"/>
    <lineage>
        <taxon>Eukaryota</taxon>
        <taxon>Metazoa</taxon>
        <taxon>Ecdysozoa</taxon>
        <taxon>Nematoda</taxon>
        <taxon>Chromadorea</taxon>
        <taxon>Rhabditida</taxon>
        <taxon>Tylenchina</taxon>
        <taxon>Panagrolaimomorpha</taxon>
        <taxon>Strongyloidoidea</taxon>
        <taxon>Strongyloididae</taxon>
        <taxon>Parastrongyloides</taxon>
    </lineage>
</organism>
<comment type="cofactor">
    <cofactor evidence="9">
        <name>Zn(2+)</name>
        <dbReference type="ChEBI" id="CHEBI:29105"/>
    </cofactor>
    <text evidence="9">Binds 1 zinc ion per subunit.</text>
</comment>
<feature type="transmembrane region" description="Helical" evidence="11">
    <location>
        <begin position="59"/>
        <end position="84"/>
    </location>
</feature>
<evidence type="ECO:0000256" key="2">
    <source>
        <dbReference type="ARBA" id="ARBA00022438"/>
    </source>
</evidence>
<dbReference type="Gene3D" id="1.25.50.20">
    <property type="match status" value="1"/>
</dbReference>
<dbReference type="Pfam" id="PF01433">
    <property type="entry name" value="Peptidase_M1"/>
    <property type="match status" value="1"/>
</dbReference>
<dbReference type="SUPFAM" id="SSF55486">
    <property type="entry name" value="Metalloproteases ('zincins'), catalytic domain"/>
    <property type="match status" value="1"/>
</dbReference>
<evidence type="ECO:0000256" key="1">
    <source>
        <dbReference type="ARBA" id="ARBA00010136"/>
    </source>
</evidence>
<dbReference type="GO" id="GO:0005615">
    <property type="term" value="C:extracellular space"/>
    <property type="evidence" value="ECO:0007669"/>
    <property type="project" value="TreeGrafter"/>
</dbReference>
<feature type="binding site" evidence="9">
    <location>
        <position position="465"/>
    </location>
    <ligand>
        <name>Zn(2+)</name>
        <dbReference type="ChEBI" id="CHEBI:29105"/>
        <note>catalytic</note>
    </ligand>
</feature>
<keyword evidence="3" id="KW-0645">Protease</keyword>
<dbReference type="InterPro" id="IPR042097">
    <property type="entry name" value="Aminopeptidase_N-like_N_sf"/>
</dbReference>
<comment type="similarity">
    <text evidence="1">Belongs to the peptidase M1 family.</text>
</comment>
<dbReference type="InterPro" id="IPR050344">
    <property type="entry name" value="Peptidase_M1_aminopeptidases"/>
</dbReference>
<dbReference type="InterPro" id="IPR014782">
    <property type="entry name" value="Peptidase_M1_dom"/>
</dbReference>
<evidence type="ECO:0000256" key="4">
    <source>
        <dbReference type="ARBA" id="ARBA00022723"/>
    </source>
</evidence>
<proteinExistence type="inferred from homology"/>
<feature type="domain" description="Peptidase M1 membrane alanine aminopeptidase" evidence="12">
    <location>
        <begin position="372"/>
        <end position="591"/>
    </location>
</feature>
<evidence type="ECO:0000256" key="9">
    <source>
        <dbReference type="PIRSR" id="PIRSR634016-3"/>
    </source>
</evidence>
<evidence type="ECO:0000256" key="7">
    <source>
        <dbReference type="ARBA" id="ARBA00023049"/>
    </source>
</evidence>
<dbReference type="GO" id="GO:0005737">
    <property type="term" value="C:cytoplasm"/>
    <property type="evidence" value="ECO:0007669"/>
    <property type="project" value="TreeGrafter"/>
</dbReference>
<evidence type="ECO:0000256" key="3">
    <source>
        <dbReference type="ARBA" id="ARBA00022670"/>
    </source>
</evidence>
<dbReference type="Pfam" id="PF17900">
    <property type="entry name" value="Peptidase_M1_N"/>
    <property type="match status" value="1"/>
</dbReference>
<evidence type="ECO:0000259" key="14">
    <source>
        <dbReference type="Pfam" id="PF17900"/>
    </source>
</evidence>
<name>A0A0N4ZNG6_PARTI</name>
<dbReference type="InterPro" id="IPR027268">
    <property type="entry name" value="Peptidase_M4/M1_CTD_sf"/>
</dbReference>
<dbReference type="GO" id="GO:0042277">
    <property type="term" value="F:peptide binding"/>
    <property type="evidence" value="ECO:0007669"/>
    <property type="project" value="TreeGrafter"/>
</dbReference>
<keyword evidence="15" id="KW-1185">Reference proteome</keyword>
<keyword evidence="6 9" id="KW-0862">Zinc</keyword>
<dbReference type="InterPro" id="IPR001930">
    <property type="entry name" value="Peptidase_M1"/>
</dbReference>
<dbReference type="GO" id="GO:0006508">
    <property type="term" value="P:proteolysis"/>
    <property type="evidence" value="ECO:0007669"/>
    <property type="project" value="UniProtKB-KW"/>
</dbReference>
<reference evidence="16" key="1">
    <citation type="submission" date="2017-02" db="UniProtKB">
        <authorList>
            <consortium name="WormBaseParasite"/>
        </authorList>
    </citation>
    <scope>IDENTIFICATION</scope>
</reference>
<dbReference type="STRING" id="131310.A0A0N4ZNG6"/>
<accession>A0A0N4ZNG6</accession>
<dbReference type="FunFam" id="1.10.390.10:FF:000013">
    <property type="entry name" value="Aminopeptidase N"/>
    <property type="match status" value="1"/>
</dbReference>
<keyword evidence="2" id="KW-0031">Aminopeptidase</keyword>
<sequence length="1018" mass="119365">MDDKDKQTTQLLFEVTEMNDDIGKGDSRQIDTWNVQPIKNSEVHYRNSSKKKKLKICRFFIYLLYGLFMFSLGVLFTAILLHVWKPNISSDLFNDISKQLSFEKVYTNNNIIKNFNIIEKSQKNDNKDCCPTFTHKSLRLPITIYPVHYDIKVYPNLKELTIYGNVTISINVENDSNIIVIHASMLKMVKHKIKINGEKVKANFNECDCQEQWSFEFKKNFKENDFIELYIEYTGIIHKDMAGLYLNEHQNQNGKIKNSVVTQFEPAMARRFIPSFDEPSFKAVFNLSVVREPNHIVRANMPIKLSEEYERNNSLMIDYFAPSVKMSTYILALGIFDDFKKIRRLTKNTIKPIEINLIASSEVIDNQHEFGLSTGIMALEFFENYFNISFPLPKIDLVALDSFSESAMENFGLITFRDSALLFNEQNSTSRAKQHIANVIVHEMAHQYFGNLVTFKWWNDLWLSEGFATFMEYYAISNIYPSWNIMEAFYVDNYISSMNLDGMLSSHSISTNVENPSDISSIFDAISYNKGAAIIQMMKGITGDMAFQKAINEYLKIYSYKNAEGSDLWDIIQKNTEISSDLTVKELAESWTLRMGYPMVKIIQGKSKSEMIICNQTRFLFITDERNDENNYQWPIPIHYVTDSIKDSRLVWFKEGDENVRLDLGKYSKWFIANSGAKGYYRVLYDNNNYRAITKQLKINHRKIKAIDRSVVINDAFSFVKSGYLKIDEALHLVEYLSKGVEKDRGPWYVVHQHLAYIDNILKDSTVYENFQDFKRHLILNAYENLEWDKPLQISDKLFLSEIFTMACKYEIHHCLKQAKVLFKKWTRNKDLIPIDLHKIVIEEGIKQGGKQEWELVYKEYLKTKNPSQKDLYLTALTQTTELKLINRLLNYCLDPNIIKPNVMTKVMNQLMNNQVASVHVWRFFKVNINKFKEVSTSFTRIIRGLVSKFSTKYEYDSLISLFNEDKDINMTVRNYKEILDVIKLNMQWRNLNEEGIKSFMKKWKSKQYLREKKANDY</sequence>
<feature type="domain" description="Aminopeptidase N-like N-terminal" evidence="14">
    <location>
        <begin position="146"/>
        <end position="330"/>
    </location>
</feature>
<dbReference type="Proteomes" id="UP000038045">
    <property type="component" value="Unplaced"/>
</dbReference>
<feature type="binding site" evidence="9">
    <location>
        <position position="442"/>
    </location>
    <ligand>
        <name>Zn(2+)</name>
        <dbReference type="ChEBI" id="CHEBI:29105"/>
        <note>catalytic</note>
    </ligand>
</feature>
<dbReference type="Gene3D" id="2.60.40.1730">
    <property type="entry name" value="tricorn interacting facor f3 domain"/>
    <property type="match status" value="1"/>
</dbReference>
<evidence type="ECO:0000313" key="15">
    <source>
        <dbReference type="Proteomes" id="UP000038045"/>
    </source>
</evidence>
<keyword evidence="4 9" id="KW-0479">Metal-binding</keyword>
<protein>
    <submittedName>
        <fullName evidence="16">Aminopeptidase</fullName>
    </submittedName>
</protein>
<evidence type="ECO:0000259" key="13">
    <source>
        <dbReference type="Pfam" id="PF11838"/>
    </source>
</evidence>
<dbReference type="Pfam" id="PF11838">
    <property type="entry name" value="ERAP1_C"/>
    <property type="match status" value="1"/>
</dbReference>
<feature type="site" description="Transition state stabilizer" evidence="10">
    <location>
        <position position="528"/>
    </location>
</feature>
<dbReference type="PANTHER" id="PTHR11533:SF299">
    <property type="entry name" value="AMINOPEPTIDASE"/>
    <property type="match status" value="1"/>
</dbReference>
<dbReference type="SUPFAM" id="SSF63737">
    <property type="entry name" value="Leukotriene A4 hydrolase N-terminal domain"/>
    <property type="match status" value="1"/>
</dbReference>
<dbReference type="GO" id="GO:0070006">
    <property type="term" value="F:metalloaminopeptidase activity"/>
    <property type="evidence" value="ECO:0007669"/>
    <property type="project" value="TreeGrafter"/>
</dbReference>
<feature type="binding site" evidence="9">
    <location>
        <position position="446"/>
    </location>
    <ligand>
        <name>Zn(2+)</name>
        <dbReference type="ChEBI" id="CHEBI:29105"/>
        <note>catalytic</note>
    </ligand>
</feature>
<dbReference type="GO" id="GO:0008270">
    <property type="term" value="F:zinc ion binding"/>
    <property type="evidence" value="ECO:0007669"/>
    <property type="project" value="InterPro"/>
</dbReference>
<feature type="active site" description="Proton acceptor" evidence="8">
    <location>
        <position position="443"/>
    </location>
</feature>
<dbReference type="PRINTS" id="PR00756">
    <property type="entry name" value="ALADIPTASE"/>
</dbReference>
<keyword evidence="11" id="KW-1133">Transmembrane helix</keyword>
<dbReference type="InterPro" id="IPR045357">
    <property type="entry name" value="Aminopeptidase_N-like_N"/>
</dbReference>
<keyword evidence="11" id="KW-0812">Transmembrane</keyword>
<keyword evidence="11" id="KW-0472">Membrane</keyword>
<dbReference type="InterPro" id="IPR034016">
    <property type="entry name" value="M1_APN-typ"/>
</dbReference>
<evidence type="ECO:0000256" key="5">
    <source>
        <dbReference type="ARBA" id="ARBA00022801"/>
    </source>
</evidence>
<dbReference type="Gene3D" id="1.10.390.10">
    <property type="entry name" value="Neutral Protease Domain 2"/>
    <property type="match status" value="1"/>
</dbReference>
<dbReference type="GO" id="GO:0016020">
    <property type="term" value="C:membrane"/>
    <property type="evidence" value="ECO:0007669"/>
    <property type="project" value="TreeGrafter"/>
</dbReference>
<evidence type="ECO:0000256" key="11">
    <source>
        <dbReference type="SAM" id="Phobius"/>
    </source>
</evidence>